<name>A0A7J3IA66_9CREN</name>
<evidence type="ECO:0000313" key="2">
    <source>
        <dbReference type="EMBL" id="HGN37522.1"/>
    </source>
</evidence>
<accession>A0A7J3IA66</accession>
<feature type="transmembrane region" description="Helical" evidence="1">
    <location>
        <begin position="82"/>
        <end position="105"/>
    </location>
</feature>
<dbReference type="PANTHER" id="PTHR30221:SF1">
    <property type="entry name" value="SMALL-CONDUCTANCE MECHANOSENSITIVE CHANNEL"/>
    <property type="match status" value="1"/>
</dbReference>
<dbReference type="InterPro" id="IPR045275">
    <property type="entry name" value="MscS_archaea/bacteria_type"/>
</dbReference>
<dbReference type="EMBL" id="DTBZ01000131">
    <property type="protein sequence ID" value="HGQ18702.1"/>
    <property type="molecule type" value="Genomic_DNA"/>
</dbReference>
<dbReference type="EMBL" id="DTAI01000246">
    <property type="protein sequence ID" value="HGN37522.1"/>
    <property type="molecule type" value="Genomic_DNA"/>
</dbReference>
<dbReference type="PANTHER" id="PTHR30221">
    <property type="entry name" value="SMALL-CONDUCTANCE MECHANOSENSITIVE CHANNEL"/>
    <property type="match status" value="1"/>
</dbReference>
<evidence type="ECO:0008006" key="4">
    <source>
        <dbReference type="Google" id="ProtNLM"/>
    </source>
</evidence>
<feature type="transmembrane region" description="Helical" evidence="1">
    <location>
        <begin position="15"/>
        <end position="35"/>
    </location>
</feature>
<keyword evidence="1" id="KW-0472">Membrane</keyword>
<keyword evidence="1" id="KW-1133">Transmembrane helix</keyword>
<gene>
    <name evidence="2" type="ORF">ENT87_08270</name>
    <name evidence="3" type="ORF">ENU30_07015</name>
</gene>
<dbReference type="AlphaFoldDB" id="A0A7J3IA66"/>
<keyword evidence="1" id="KW-0812">Transmembrane</keyword>
<dbReference type="GO" id="GO:0008381">
    <property type="term" value="F:mechanosensitive monoatomic ion channel activity"/>
    <property type="evidence" value="ECO:0007669"/>
    <property type="project" value="InterPro"/>
</dbReference>
<feature type="transmembrane region" description="Helical" evidence="1">
    <location>
        <begin position="56"/>
        <end position="76"/>
    </location>
</feature>
<proteinExistence type="predicted"/>
<organism evidence="2">
    <name type="scientific">Ignisphaera aggregans</name>
    <dbReference type="NCBI Taxonomy" id="334771"/>
    <lineage>
        <taxon>Archaea</taxon>
        <taxon>Thermoproteota</taxon>
        <taxon>Thermoprotei</taxon>
        <taxon>Desulfurococcales</taxon>
        <taxon>Desulfurococcaceae</taxon>
        <taxon>Ignisphaera</taxon>
    </lineage>
</organism>
<evidence type="ECO:0000256" key="1">
    <source>
        <dbReference type="SAM" id="Phobius"/>
    </source>
</evidence>
<protein>
    <recommendedName>
        <fullName evidence="4">Mechanosensitive ion channel family protein</fullName>
    </recommendedName>
</protein>
<sequence>MDIREIPMASLLEYIQPYLNLIIALLVVAIVYFIAKRLLYKLRLRGLITHGTEGTLRAVILIAMMVIALPIAFSSIFQRYEIAWLSIATLIFIGIVVVVSLYSYIENSLMYLIVISSSIVREGDNVEIVVDGKSYTGRVILAEGSHMILRTNHNASIFIPYRKVFNAIIVKKQHTLLKFMVKIYGYNLDVKTLIERIVNVLKRSKTIIREEISVKPHEISDNSVTLAIELGIMNPSSINECYEEVVKNLTSELPYRVDIEVID</sequence>
<evidence type="ECO:0000313" key="3">
    <source>
        <dbReference type="EMBL" id="HGQ18702.1"/>
    </source>
</evidence>
<reference evidence="2" key="1">
    <citation type="journal article" date="2020" name="mSystems">
        <title>Genome- and Community-Level Interaction Insights into Carbon Utilization and Element Cycling Functions of Hydrothermarchaeota in Hydrothermal Sediment.</title>
        <authorList>
            <person name="Zhou Z."/>
            <person name="Liu Y."/>
            <person name="Xu W."/>
            <person name="Pan J."/>
            <person name="Luo Z.H."/>
            <person name="Li M."/>
        </authorList>
    </citation>
    <scope>NUCLEOTIDE SEQUENCE [LARGE SCALE GENOMIC DNA]</scope>
    <source>
        <strain evidence="2">SpSt-618</strain>
        <strain evidence="3">SpSt-657</strain>
    </source>
</reference>
<comment type="caution">
    <text evidence="2">The sequence shown here is derived from an EMBL/GenBank/DDBJ whole genome shotgun (WGS) entry which is preliminary data.</text>
</comment>